<dbReference type="GO" id="GO:0003723">
    <property type="term" value="F:RNA binding"/>
    <property type="evidence" value="ECO:0007669"/>
    <property type="project" value="InterPro"/>
</dbReference>
<dbReference type="CDD" id="cd18095">
    <property type="entry name" value="SpoU-like_rRNA-MTase"/>
    <property type="match status" value="1"/>
</dbReference>
<reference evidence="5" key="2">
    <citation type="journal article" date="2021" name="PeerJ">
        <title>Extensive microbial diversity within the chicken gut microbiome revealed by metagenomics and culture.</title>
        <authorList>
            <person name="Gilroy R."/>
            <person name="Ravi A."/>
            <person name="Getino M."/>
            <person name="Pursley I."/>
            <person name="Horton D.L."/>
            <person name="Alikhan N.F."/>
            <person name="Baker D."/>
            <person name="Gharbi K."/>
            <person name="Hall N."/>
            <person name="Watson M."/>
            <person name="Adriaenssens E.M."/>
            <person name="Foster-Nyarko E."/>
            <person name="Jarju S."/>
            <person name="Secka A."/>
            <person name="Antonio M."/>
            <person name="Oren A."/>
            <person name="Chaudhuri R.R."/>
            <person name="La Ragione R."/>
            <person name="Hildebrand F."/>
            <person name="Pallen M.J."/>
        </authorList>
    </citation>
    <scope>NUCLEOTIDE SEQUENCE</scope>
    <source>
        <strain evidence="5">ChiGjej1B1-1684</strain>
    </source>
</reference>
<dbReference type="InterPro" id="IPR001537">
    <property type="entry name" value="SpoU_MeTrfase"/>
</dbReference>
<dbReference type="PANTHER" id="PTHR43191">
    <property type="entry name" value="RRNA METHYLTRANSFERASE 3"/>
    <property type="match status" value="1"/>
</dbReference>
<evidence type="ECO:0000256" key="1">
    <source>
        <dbReference type="ARBA" id="ARBA00007228"/>
    </source>
</evidence>
<dbReference type="GO" id="GO:0006396">
    <property type="term" value="P:RNA processing"/>
    <property type="evidence" value="ECO:0007669"/>
    <property type="project" value="InterPro"/>
</dbReference>
<dbReference type="Pfam" id="PF00588">
    <property type="entry name" value="SpoU_methylase"/>
    <property type="match status" value="1"/>
</dbReference>
<dbReference type="SUPFAM" id="SSF75217">
    <property type="entry name" value="alpha/beta knot"/>
    <property type="match status" value="1"/>
</dbReference>
<protein>
    <submittedName>
        <fullName evidence="5">RNA methyltransferase</fullName>
    </submittedName>
</protein>
<keyword evidence="3" id="KW-0808">Transferase</keyword>
<evidence type="ECO:0000256" key="3">
    <source>
        <dbReference type="ARBA" id="ARBA00022679"/>
    </source>
</evidence>
<evidence type="ECO:0000256" key="2">
    <source>
        <dbReference type="ARBA" id="ARBA00022603"/>
    </source>
</evidence>
<dbReference type="InterPro" id="IPR029064">
    <property type="entry name" value="Ribosomal_eL30-like_sf"/>
</dbReference>
<gene>
    <name evidence="5" type="ORF">IAD22_07425</name>
</gene>
<dbReference type="SMART" id="SM00967">
    <property type="entry name" value="SpoU_sub_bind"/>
    <property type="match status" value="1"/>
</dbReference>
<dbReference type="GO" id="GO:0032259">
    <property type="term" value="P:methylation"/>
    <property type="evidence" value="ECO:0007669"/>
    <property type="project" value="UniProtKB-KW"/>
</dbReference>
<proteinExistence type="inferred from homology"/>
<evidence type="ECO:0000313" key="5">
    <source>
        <dbReference type="EMBL" id="HIU50828.1"/>
    </source>
</evidence>
<dbReference type="EMBL" id="DVNG01000110">
    <property type="protein sequence ID" value="HIU50828.1"/>
    <property type="molecule type" value="Genomic_DNA"/>
</dbReference>
<reference evidence="5" key="1">
    <citation type="submission" date="2020-10" db="EMBL/GenBank/DDBJ databases">
        <authorList>
            <person name="Gilroy R."/>
        </authorList>
    </citation>
    <scope>NUCLEOTIDE SEQUENCE</scope>
    <source>
        <strain evidence="5">ChiGjej1B1-1684</strain>
    </source>
</reference>
<dbReference type="GO" id="GO:0005737">
    <property type="term" value="C:cytoplasm"/>
    <property type="evidence" value="ECO:0007669"/>
    <property type="project" value="UniProtKB-ARBA"/>
</dbReference>
<dbReference type="Pfam" id="PF22435">
    <property type="entry name" value="MRM3-like_sub_bind"/>
    <property type="match status" value="1"/>
</dbReference>
<keyword evidence="2 5" id="KW-0489">Methyltransferase</keyword>
<organism evidence="5 6">
    <name type="scientific">Candidatus Limousia pullorum</name>
    <dbReference type="NCBI Taxonomy" id="2840860"/>
    <lineage>
        <taxon>Bacteria</taxon>
        <taxon>Bacillati</taxon>
        <taxon>Bacillota</taxon>
        <taxon>Clostridia</taxon>
        <taxon>Eubacteriales</taxon>
        <taxon>Oscillospiraceae</taxon>
        <taxon>Oscillospiraceae incertae sedis</taxon>
        <taxon>Candidatus Limousia</taxon>
    </lineage>
</organism>
<dbReference type="Gene3D" id="3.30.1330.30">
    <property type="match status" value="1"/>
</dbReference>
<dbReference type="GO" id="GO:0008173">
    <property type="term" value="F:RNA methyltransferase activity"/>
    <property type="evidence" value="ECO:0007669"/>
    <property type="project" value="InterPro"/>
</dbReference>
<dbReference type="InterPro" id="IPR051259">
    <property type="entry name" value="rRNA_Methyltransferase"/>
</dbReference>
<evidence type="ECO:0000259" key="4">
    <source>
        <dbReference type="SMART" id="SM00967"/>
    </source>
</evidence>
<sequence>MEAIINSKDNRMVKYAAKLQKSASFRREENLFPVEGARLCEDALNSKAEIKYFFYSETADKKYHTIIKKISEKCPNTYRVKESVFPKMCDTVTPQGMLSLVSPLDKSRVFDTIKKYNKLKFLALECVQDPGNMGTILRTADALGIDGIIISSNSCDVFSPKVIRGTMGAVFRLPIFITDDICGYIKRFNENGCSYATVPLNADKAVTEIDFKSGNVIAAIGNEGNGLTKECIEACSCKITIPMTGNAESLNAGIAAGIVMWEMVR</sequence>
<comment type="similarity">
    <text evidence="1">Belongs to the class IV-like SAM-binding methyltransferase superfamily. RNA methyltransferase TrmH family.</text>
</comment>
<dbReference type="SUPFAM" id="SSF55315">
    <property type="entry name" value="L30e-like"/>
    <property type="match status" value="1"/>
</dbReference>
<dbReference type="InterPro" id="IPR029026">
    <property type="entry name" value="tRNA_m1G_MTases_N"/>
</dbReference>
<dbReference type="InterPro" id="IPR029028">
    <property type="entry name" value="Alpha/beta_knot_MTases"/>
</dbReference>
<dbReference type="AlphaFoldDB" id="A0A9D1S8Y9"/>
<dbReference type="PANTHER" id="PTHR43191:SF2">
    <property type="entry name" value="RRNA METHYLTRANSFERASE 3, MITOCHONDRIAL"/>
    <property type="match status" value="1"/>
</dbReference>
<dbReference type="InterPro" id="IPR013123">
    <property type="entry name" value="SpoU_subst-bd"/>
</dbReference>
<evidence type="ECO:0000313" key="6">
    <source>
        <dbReference type="Proteomes" id="UP000824118"/>
    </source>
</evidence>
<accession>A0A9D1S8Y9</accession>
<feature type="domain" description="RNA 2-O ribose methyltransferase substrate binding" evidence="4">
    <location>
        <begin position="33"/>
        <end position="107"/>
    </location>
</feature>
<name>A0A9D1S8Y9_9FIRM</name>
<dbReference type="Gene3D" id="3.40.1280.10">
    <property type="match status" value="1"/>
</dbReference>
<dbReference type="InterPro" id="IPR053888">
    <property type="entry name" value="MRM3-like_sub_bind"/>
</dbReference>
<comment type="caution">
    <text evidence="5">The sequence shown here is derived from an EMBL/GenBank/DDBJ whole genome shotgun (WGS) entry which is preliminary data.</text>
</comment>
<dbReference type="Proteomes" id="UP000824118">
    <property type="component" value="Unassembled WGS sequence"/>
</dbReference>